<dbReference type="EMBL" id="JAQQBR010000002">
    <property type="protein sequence ID" value="KAK0180797.1"/>
    <property type="molecule type" value="Genomic_DNA"/>
</dbReference>
<sequence>MDACEMDQTQSGCRIFNAECSCGYGCKSEYRYLSMNDCKLALKGRRSNKCNEPNPCKHHGICLQISQSPGFKCRCEGTRYYGPSCERPCPEPNNFSTHIPWEFQKEMCIKNMFPNMTKVCYLLLIIFVIVINNCMAHYYIMDTPPVGCPKDTYFDSKTQSCLKCPPIDPINPHDRFQGCEIPF</sequence>
<keyword evidence="1" id="KW-0245">EGF-like domain</keyword>
<comment type="caution">
    <text evidence="1">Lacks conserved residue(s) required for the propagation of feature annotation.</text>
</comment>
<name>A0AA39G3E1_MICHY</name>
<protein>
    <recommendedName>
        <fullName evidence="3">EGF-like domain-containing protein</fullName>
    </recommendedName>
</protein>
<keyword evidence="2" id="KW-1133">Transmembrane helix</keyword>
<evidence type="ECO:0000313" key="5">
    <source>
        <dbReference type="Proteomes" id="UP001168972"/>
    </source>
</evidence>
<reference evidence="4" key="2">
    <citation type="submission" date="2023-03" db="EMBL/GenBank/DDBJ databases">
        <authorList>
            <person name="Inwood S.N."/>
            <person name="Skelly J.G."/>
            <person name="Guhlin J."/>
            <person name="Harrop T.W.R."/>
            <person name="Goldson S.G."/>
            <person name="Dearden P.K."/>
        </authorList>
    </citation>
    <scope>NUCLEOTIDE SEQUENCE</scope>
    <source>
        <strain evidence="4">Lincoln</strain>
        <tissue evidence="4">Whole body</tissue>
    </source>
</reference>
<evidence type="ECO:0000313" key="4">
    <source>
        <dbReference type="EMBL" id="KAK0180797.1"/>
    </source>
</evidence>
<comment type="caution">
    <text evidence="4">The sequence shown here is derived from an EMBL/GenBank/DDBJ whole genome shotgun (WGS) entry which is preliminary data.</text>
</comment>
<dbReference type="InterPro" id="IPR000742">
    <property type="entry name" value="EGF"/>
</dbReference>
<evidence type="ECO:0000256" key="2">
    <source>
        <dbReference type="SAM" id="Phobius"/>
    </source>
</evidence>
<feature type="domain" description="EGF-like" evidence="3">
    <location>
        <begin position="46"/>
        <end position="86"/>
    </location>
</feature>
<proteinExistence type="predicted"/>
<dbReference type="AlphaFoldDB" id="A0AA39G3E1"/>
<evidence type="ECO:0000259" key="3">
    <source>
        <dbReference type="PROSITE" id="PS50026"/>
    </source>
</evidence>
<keyword evidence="2" id="KW-0472">Membrane</keyword>
<gene>
    <name evidence="4" type="ORF">PV327_003142</name>
</gene>
<dbReference type="PROSITE" id="PS50026">
    <property type="entry name" value="EGF_3"/>
    <property type="match status" value="1"/>
</dbReference>
<evidence type="ECO:0000256" key="1">
    <source>
        <dbReference type="PROSITE-ProRule" id="PRU00076"/>
    </source>
</evidence>
<dbReference type="Gene3D" id="2.10.25.10">
    <property type="entry name" value="Laminin"/>
    <property type="match status" value="1"/>
</dbReference>
<keyword evidence="2" id="KW-0812">Transmembrane</keyword>
<accession>A0AA39G3E1</accession>
<keyword evidence="1" id="KW-1015">Disulfide bond</keyword>
<feature type="disulfide bond" evidence="1">
    <location>
        <begin position="56"/>
        <end position="73"/>
    </location>
</feature>
<dbReference type="Proteomes" id="UP001168972">
    <property type="component" value="Unassembled WGS sequence"/>
</dbReference>
<reference evidence="4" key="1">
    <citation type="journal article" date="2023" name="bioRxiv">
        <title>Scaffold-level genome assemblies of two parasitoid biocontrol wasps reveal the parthenogenesis mechanism and an associated novel virus.</title>
        <authorList>
            <person name="Inwood S."/>
            <person name="Skelly J."/>
            <person name="Guhlin J."/>
            <person name="Harrop T."/>
            <person name="Goldson S."/>
            <person name="Dearden P."/>
        </authorList>
    </citation>
    <scope>NUCLEOTIDE SEQUENCE</scope>
    <source>
        <strain evidence="4">Lincoln</strain>
        <tissue evidence="4">Whole body</tissue>
    </source>
</reference>
<feature type="transmembrane region" description="Helical" evidence="2">
    <location>
        <begin position="119"/>
        <end position="140"/>
    </location>
</feature>
<organism evidence="4 5">
    <name type="scientific">Microctonus hyperodae</name>
    <name type="common">Parasitoid wasp</name>
    <dbReference type="NCBI Taxonomy" id="165561"/>
    <lineage>
        <taxon>Eukaryota</taxon>
        <taxon>Metazoa</taxon>
        <taxon>Ecdysozoa</taxon>
        <taxon>Arthropoda</taxon>
        <taxon>Hexapoda</taxon>
        <taxon>Insecta</taxon>
        <taxon>Pterygota</taxon>
        <taxon>Neoptera</taxon>
        <taxon>Endopterygota</taxon>
        <taxon>Hymenoptera</taxon>
        <taxon>Apocrita</taxon>
        <taxon>Ichneumonoidea</taxon>
        <taxon>Braconidae</taxon>
        <taxon>Euphorinae</taxon>
        <taxon>Microctonus</taxon>
    </lineage>
</organism>
<dbReference type="Pfam" id="PF00008">
    <property type="entry name" value="EGF"/>
    <property type="match status" value="1"/>
</dbReference>
<keyword evidence="5" id="KW-1185">Reference proteome</keyword>